<name>A0A7Z2VWI5_9BURK</name>
<proteinExistence type="predicted"/>
<keyword evidence="3" id="KW-1185">Reference proteome</keyword>
<dbReference type="Pfam" id="PF14317">
    <property type="entry name" value="YcxB"/>
    <property type="match status" value="1"/>
</dbReference>
<sequence length="191" mass="21469">MRMLWSTRARAGADAEAGAALMEQPEVHGFAADLGADAMPAASIPVVHPPAAARQLHFWVRYSLFEYIGFMWEHGGYLIRRRRIRQPLGFYMRLKSTLAAALHFILLGRGRRTYEFTIDQHGIVRTSETGVSLISWDDVSRIRTYSKGFMMVLKRGTLPIPFRCLSRDETEAMQGIAAARTAGELQLRGTV</sequence>
<dbReference type="EMBL" id="CP051685">
    <property type="protein sequence ID" value="QJE00617.1"/>
    <property type="molecule type" value="Genomic_DNA"/>
</dbReference>
<accession>A0A7Z2VWI5</accession>
<evidence type="ECO:0000259" key="1">
    <source>
        <dbReference type="Pfam" id="PF14317"/>
    </source>
</evidence>
<reference evidence="2 3" key="1">
    <citation type="submission" date="2020-04" db="EMBL/GenBank/DDBJ databases">
        <title>Genome sequencing of novel species.</title>
        <authorList>
            <person name="Heo J."/>
            <person name="Kim S.-J."/>
            <person name="Kim J.-S."/>
            <person name="Hong S.-B."/>
            <person name="Kwon S.-W."/>
        </authorList>
    </citation>
    <scope>NUCLEOTIDE SEQUENCE [LARGE SCALE GENOMIC DNA]</scope>
    <source>
        <strain evidence="2 3">GN2-R2</strain>
    </source>
</reference>
<feature type="domain" description="YcxB-like C-terminal" evidence="1">
    <location>
        <begin position="118"/>
        <end position="174"/>
    </location>
</feature>
<dbReference type="KEGG" id="mfy:HH212_11790"/>
<evidence type="ECO:0000313" key="3">
    <source>
        <dbReference type="Proteomes" id="UP000502415"/>
    </source>
</evidence>
<dbReference type="Proteomes" id="UP000502415">
    <property type="component" value="Chromosome"/>
</dbReference>
<protein>
    <submittedName>
        <fullName evidence="2">YcxB family protein</fullName>
    </submittedName>
</protein>
<evidence type="ECO:0000313" key="2">
    <source>
        <dbReference type="EMBL" id="QJE00617.1"/>
    </source>
</evidence>
<gene>
    <name evidence="2" type="ORF">HH212_11790</name>
</gene>
<dbReference type="AlphaFoldDB" id="A0A7Z2VWI5"/>
<dbReference type="InterPro" id="IPR025588">
    <property type="entry name" value="YcxB-like_C"/>
</dbReference>
<organism evidence="2 3">
    <name type="scientific">Massilia forsythiae</name>
    <dbReference type="NCBI Taxonomy" id="2728020"/>
    <lineage>
        <taxon>Bacteria</taxon>
        <taxon>Pseudomonadati</taxon>
        <taxon>Pseudomonadota</taxon>
        <taxon>Betaproteobacteria</taxon>
        <taxon>Burkholderiales</taxon>
        <taxon>Oxalobacteraceae</taxon>
        <taxon>Telluria group</taxon>
        <taxon>Massilia</taxon>
    </lineage>
</organism>